<keyword evidence="1" id="KW-0732">Signal</keyword>
<evidence type="ECO:0000313" key="3">
    <source>
        <dbReference type="Proteomes" id="UP000031516"/>
    </source>
</evidence>
<dbReference type="Proteomes" id="UP000031516">
    <property type="component" value="Unassembled WGS sequence"/>
</dbReference>
<keyword evidence="3" id="KW-1185">Reference proteome</keyword>
<dbReference type="OrthoDB" id="10493188at2759"/>
<organism evidence="2 3">
    <name type="scientific">Kluyveromyces dobzhanskii CBS 2104</name>
    <dbReference type="NCBI Taxonomy" id="1427455"/>
    <lineage>
        <taxon>Eukaryota</taxon>
        <taxon>Fungi</taxon>
        <taxon>Dikarya</taxon>
        <taxon>Ascomycota</taxon>
        <taxon>Saccharomycotina</taxon>
        <taxon>Saccharomycetes</taxon>
        <taxon>Saccharomycetales</taxon>
        <taxon>Saccharomycetaceae</taxon>
        <taxon>Kluyveromyces</taxon>
    </lineage>
</organism>
<name>A0A0A8L4Q9_9SACH</name>
<dbReference type="AlphaFoldDB" id="A0A0A8L4Q9"/>
<reference evidence="2 3" key="1">
    <citation type="submission" date="2014-03" db="EMBL/GenBank/DDBJ databases">
        <title>The genome of Kluyveromyces dobzhanskii.</title>
        <authorList>
            <person name="Nystedt B."/>
            <person name="Astrom S."/>
        </authorList>
    </citation>
    <scope>NUCLEOTIDE SEQUENCE [LARGE SCALE GENOMIC DNA]</scope>
    <source>
        <strain evidence="2 3">CBS 2104</strain>
    </source>
</reference>
<comment type="caution">
    <text evidence="2">The sequence shown here is derived from an EMBL/GenBank/DDBJ whole genome shotgun (WGS) entry which is preliminary data.</text>
</comment>
<feature type="chain" id="PRO_5002038753" evidence="1">
    <location>
        <begin position="18"/>
        <end position="233"/>
    </location>
</feature>
<evidence type="ECO:0000256" key="1">
    <source>
        <dbReference type="SAM" id="SignalP"/>
    </source>
</evidence>
<protein>
    <submittedName>
        <fullName evidence="2">WGS project CCBQ000000000 data, contig 00099</fullName>
    </submittedName>
</protein>
<accession>A0A0A8L4Q9</accession>
<feature type="signal peptide" evidence="1">
    <location>
        <begin position="1"/>
        <end position="17"/>
    </location>
</feature>
<dbReference type="EMBL" id="CCBQ010000019">
    <property type="protein sequence ID" value="CDO93171.1"/>
    <property type="molecule type" value="Genomic_DNA"/>
</dbReference>
<sequence length="233" mass="24143">MKFSKITPFLFAPLAAAQFFNGSTTTLEPSSSLTEQQASTYYSTITNEIVQTVYLTLDNNEVSTQLSTLTTDEVSALLTTLQPATVTTNSDGSTVTVTGELTSTTTVTILSTVVLDDATTIAAVNAGVDQIYADDVTSTLTSTLVQTLTLTNSAGQPTATTVSAAEKQVLLGDFSCVPETVTVTQYEATKYVTVDSSVTTEAAAAGSDANASAISITTNPSTAPYGNSTTYSL</sequence>
<proteinExistence type="predicted"/>
<gene>
    <name evidence="2" type="ORF">KLDO_g1473</name>
</gene>
<evidence type="ECO:0000313" key="2">
    <source>
        <dbReference type="EMBL" id="CDO93171.1"/>
    </source>
</evidence>